<dbReference type="AlphaFoldDB" id="A0A317T5P9"/>
<dbReference type="Proteomes" id="UP000246278">
    <property type="component" value="Unassembled WGS sequence"/>
</dbReference>
<accession>A0A317T5P9</accession>
<dbReference type="OrthoDB" id="9813612at2"/>
<proteinExistence type="predicted"/>
<comment type="caution">
    <text evidence="2">The sequence shown here is derived from an EMBL/GenBank/DDBJ whole genome shotgun (WGS) entry which is preliminary data.</text>
</comment>
<sequence length="323" mass="36345">MRCNQSGLLFRVFVIGLVTLWGGSLYAAEVVFKAEIPKPQKTSVYKMEELRLSKEEVYDRCAGILKVSGVESFSADKFKPVEDRYAMFGDDITCSMNKNGTEYFYSDFAALNLTGKTSRLFSDEEAVKLSRDYLEKTGLMPANEKELKIDHVGGIMQMLSNAESPEKKAVVVYFYRELDGLRVRNFGSSITVTLAENEVPAGVQYRWREVASRNKVGKRGFLDAEEVKKLVRDDINRVYAKDAEVTVDNIELVLYDNGGAYIQPAYLYEGTSRSSAEGVADMPVAGYVAALSKMYEPIHHPAYSPQLKNPTTRQVIRHDEKDD</sequence>
<reference evidence="3" key="1">
    <citation type="submission" date="2017-10" db="EMBL/GenBank/DDBJ databases">
        <authorList>
            <person name="Gaisin V.A."/>
            <person name="Rysina M.S."/>
            <person name="Grouzdev D.S."/>
        </authorList>
    </citation>
    <scope>NUCLEOTIDE SEQUENCE [LARGE SCALE GENOMIC DNA]</scope>
    <source>
        <strain evidence="3">V1</strain>
    </source>
</reference>
<evidence type="ECO:0000313" key="3">
    <source>
        <dbReference type="Proteomes" id="UP000246278"/>
    </source>
</evidence>
<evidence type="ECO:0000256" key="1">
    <source>
        <dbReference type="SAM" id="MobiDB-lite"/>
    </source>
</evidence>
<gene>
    <name evidence="2" type="ORF">CR164_06475</name>
</gene>
<dbReference type="EMBL" id="PDNZ01000004">
    <property type="protein sequence ID" value="PWW81993.1"/>
    <property type="molecule type" value="Genomic_DNA"/>
</dbReference>
<organism evidence="2 3">
    <name type="scientific">Prosthecochloris marina</name>
    <dbReference type="NCBI Taxonomy" id="2017681"/>
    <lineage>
        <taxon>Bacteria</taxon>
        <taxon>Pseudomonadati</taxon>
        <taxon>Chlorobiota</taxon>
        <taxon>Chlorobiia</taxon>
        <taxon>Chlorobiales</taxon>
        <taxon>Chlorobiaceae</taxon>
        <taxon>Prosthecochloris</taxon>
    </lineage>
</organism>
<protein>
    <submittedName>
        <fullName evidence="2">Uncharacterized protein</fullName>
    </submittedName>
</protein>
<name>A0A317T5P9_9CHLB</name>
<keyword evidence="3" id="KW-1185">Reference proteome</keyword>
<dbReference type="RefSeq" id="WP_110023126.1">
    <property type="nucleotide sequence ID" value="NZ_PDNZ01000004.1"/>
</dbReference>
<feature type="region of interest" description="Disordered" evidence="1">
    <location>
        <begin position="301"/>
        <end position="323"/>
    </location>
</feature>
<evidence type="ECO:0000313" key="2">
    <source>
        <dbReference type="EMBL" id="PWW81993.1"/>
    </source>
</evidence>